<gene>
    <name evidence="2" type="ORF">B1A_13936</name>
</gene>
<feature type="domain" description="Autotransporter" evidence="1">
    <location>
        <begin position="1"/>
        <end position="121"/>
    </location>
</feature>
<protein>
    <submittedName>
        <fullName evidence="2">Outer membrane autotransporter barrel domain protein</fullName>
    </submittedName>
</protein>
<comment type="caution">
    <text evidence="2">The sequence shown here is derived from an EMBL/GenBank/DDBJ whole genome shotgun (WGS) entry which is preliminary data.</text>
</comment>
<dbReference type="InterPro" id="IPR036709">
    <property type="entry name" value="Autotransporte_beta_dom_sf"/>
</dbReference>
<dbReference type="PROSITE" id="PS51208">
    <property type="entry name" value="AUTOTRANSPORTER"/>
    <property type="match status" value="1"/>
</dbReference>
<dbReference type="Pfam" id="PF03797">
    <property type="entry name" value="Autotransporter"/>
    <property type="match status" value="1"/>
</dbReference>
<reference evidence="2" key="1">
    <citation type="submission" date="2013-08" db="EMBL/GenBank/DDBJ databases">
        <authorList>
            <person name="Mendez C."/>
            <person name="Richter M."/>
            <person name="Ferrer M."/>
            <person name="Sanchez J."/>
        </authorList>
    </citation>
    <scope>NUCLEOTIDE SEQUENCE</scope>
</reference>
<dbReference type="SUPFAM" id="SSF103515">
    <property type="entry name" value="Autotransporter"/>
    <property type="match status" value="1"/>
</dbReference>
<reference evidence="2" key="2">
    <citation type="journal article" date="2014" name="ISME J.">
        <title>Microbial stratification in low pH oxic and suboxic macroscopic growths along an acid mine drainage.</title>
        <authorList>
            <person name="Mendez-Garcia C."/>
            <person name="Mesa V."/>
            <person name="Sprenger R.R."/>
            <person name="Richter M."/>
            <person name="Diez M.S."/>
            <person name="Solano J."/>
            <person name="Bargiela R."/>
            <person name="Golyshina O.V."/>
            <person name="Manteca A."/>
            <person name="Ramos J.L."/>
            <person name="Gallego J.R."/>
            <person name="Llorente I."/>
            <person name="Martins Dos Santos V.A."/>
            <person name="Jensen O.N."/>
            <person name="Pelaez A.I."/>
            <person name="Sanchez J."/>
            <person name="Ferrer M."/>
        </authorList>
    </citation>
    <scope>NUCLEOTIDE SEQUENCE</scope>
</reference>
<name>T0ZK76_9ZZZZ</name>
<sequence length="121" mass="13216">MSYTYNSYQINRTVNMPGSSSIATGEPDSNEYDANALVGYYLPIARGLQVGPAAGVGFTQINMSGFHETGSPFDLTVAKQHADSLRSLLGMQGQYSFAPENNPLPISINFNAFWQHEFLDS</sequence>
<dbReference type="AlphaFoldDB" id="T0ZK76"/>
<accession>T0ZK76</accession>
<evidence type="ECO:0000313" key="2">
    <source>
        <dbReference type="EMBL" id="EQD48731.1"/>
    </source>
</evidence>
<evidence type="ECO:0000259" key="1">
    <source>
        <dbReference type="PROSITE" id="PS51208"/>
    </source>
</evidence>
<dbReference type="InterPro" id="IPR005546">
    <property type="entry name" value="Autotransporte_beta"/>
</dbReference>
<feature type="non-terminal residue" evidence="2">
    <location>
        <position position="121"/>
    </location>
</feature>
<organism evidence="2">
    <name type="scientific">mine drainage metagenome</name>
    <dbReference type="NCBI Taxonomy" id="410659"/>
    <lineage>
        <taxon>unclassified sequences</taxon>
        <taxon>metagenomes</taxon>
        <taxon>ecological metagenomes</taxon>
    </lineage>
</organism>
<dbReference type="EMBL" id="AUZX01010226">
    <property type="protein sequence ID" value="EQD48731.1"/>
    <property type="molecule type" value="Genomic_DNA"/>
</dbReference>
<dbReference type="Gene3D" id="2.40.128.130">
    <property type="entry name" value="Autotransporter beta-domain"/>
    <property type="match status" value="1"/>
</dbReference>
<proteinExistence type="predicted"/>